<dbReference type="AlphaFoldDB" id="A0A4V1C6H8"/>
<gene>
    <name evidence="2" type="ORF">PoMZ_04903</name>
</gene>
<reference evidence="2 3" key="1">
    <citation type="journal article" date="2019" name="Mol. Biol. Evol.">
        <title>Blast fungal genomes show frequent chromosomal changes, gene gains and losses, and effector gene turnover.</title>
        <authorList>
            <person name="Gomez Luciano L.B."/>
            <person name="Jason Tsai I."/>
            <person name="Chuma I."/>
            <person name="Tosa Y."/>
            <person name="Chen Y.H."/>
            <person name="Li J.Y."/>
            <person name="Li M.Y."/>
            <person name="Jade Lu M.Y."/>
            <person name="Nakayashiki H."/>
            <person name="Li W.H."/>
        </authorList>
    </citation>
    <scope>NUCLEOTIDE SEQUENCE [LARGE SCALE GENOMIC DNA]</scope>
    <source>
        <strain evidence="2">MZ5-1-6</strain>
    </source>
</reference>
<accession>A0A4V1C6H8</accession>
<feature type="region of interest" description="Disordered" evidence="1">
    <location>
        <begin position="1"/>
        <end position="43"/>
    </location>
</feature>
<evidence type="ECO:0000256" key="1">
    <source>
        <dbReference type="SAM" id="MobiDB-lite"/>
    </source>
</evidence>
<name>A0A4V1C6H8_PYROR</name>
<feature type="region of interest" description="Disordered" evidence="1">
    <location>
        <begin position="243"/>
        <end position="266"/>
    </location>
</feature>
<evidence type="ECO:0000313" key="3">
    <source>
        <dbReference type="Proteomes" id="UP000294847"/>
    </source>
</evidence>
<organism evidence="2 3">
    <name type="scientific">Pyricularia oryzae</name>
    <name type="common">Rice blast fungus</name>
    <name type="synonym">Magnaporthe oryzae</name>
    <dbReference type="NCBI Taxonomy" id="318829"/>
    <lineage>
        <taxon>Eukaryota</taxon>
        <taxon>Fungi</taxon>
        <taxon>Dikarya</taxon>
        <taxon>Ascomycota</taxon>
        <taxon>Pezizomycotina</taxon>
        <taxon>Sordariomycetes</taxon>
        <taxon>Sordariomycetidae</taxon>
        <taxon>Magnaporthales</taxon>
        <taxon>Pyriculariaceae</taxon>
        <taxon>Pyricularia</taxon>
    </lineage>
</organism>
<sequence length="598" mass="66062">MPPSKATQPADCARASRARAKGGGGRPDAAKVSKRTPGGDRKRVQNRISQQCLREKRAASSRHTDHMMEAMSFAAQTDRSRQYTLLLDAHLKLIKENQAMEEALFRMRKKLLSLSSAAAMAADDPVFEEMMGRKQREPEEPPEPTAESLRSGSRRGRHQPPQNDLNQAVTETAISLDADPIMFAHDGSRPTDQNSDSHNDLGVHVPARESVIMDEFIGMLSPSDTPATQSAWFEPLRYSPQSASSALVATNPEHEPQHGDEHQTLSADSSSLLDTGNLFFSDISSASHQALTALPSPWDISSFPNRQKLSVRSSSAWCQKVVRASIECISRSQRMGILKHLTNEQISQQVAVAAFNLLSTGSGVQQYIYGCNGAPYAESVLYWRLGAAARSTVLEPFRPTPLQQGIGDVPFVDFLNWPEIRDQVILAGDSIDLDTLARDVVMHTVVEMPEQDIAVSVFRQHQSRNSSGGRVMACYLFDPDWVFFEVGRGDPDFVPSAPDPVEEAIARELCRRLKSFAQCYAPSISPRVVESSKVAVTQPMSPLRLYDPKFSIDSIAVQDGLTNAKEWKLSREFSEKYPFLDCSSATARYETKVLPLAV</sequence>
<protein>
    <recommendedName>
        <fullName evidence="4">BZIP domain-containing protein</fullName>
    </recommendedName>
</protein>
<dbReference type="Proteomes" id="UP000294847">
    <property type="component" value="Chromosome 3"/>
</dbReference>
<evidence type="ECO:0000313" key="2">
    <source>
        <dbReference type="EMBL" id="QBZ59935.1"/>
    </source>
</evidence>
<feature type="compositionally biased region" description="Basic and acidic residues" evidence="1">
    <location>
        <begin position="252"/>
        <end position="263"/>
    </location>
</feature>
<dbReference type="EMBL" id="CP034206">
    <property type="protein sequence ID" value="QBZ59935.1"/>
    <property type="molecule type" value="Genomic_DNA"/>
</dbReference>
<evidence type="ECO:0008006" key="4">
    <source>
        <dbReference type="Google" id="ProtNLM"/>
    </source>
</evidence>
<proteinExistence type="predicted"/>
<feature type="region of interest" description="Disordered" evidence="1">
    <location>
        <begin position="131"/>
        <end position="166"/>
    </location>
</feature>